<dbReference type="EMBL" id="UYJE01003463">
    <property type="protein sequence ID" value="VDI19565.1"/>
    <property type="molecule type" value="Genomic_DNA"/>
</dbReference>
<proteinExistence type="inferred from homology"/>
<keyword evidence="3" id="KW-1185">Reference proteome</keyword>
<gene>
    <name evidence="2" type="ORF">MGAL_10B043509</name>
</gene>
<comment type="similarity">
    <text evidence="1">Belongs to the mab-21 family.</text>
</comment>
<evidence type="ECO:0000313" key="3">
    <source>
        <dbReference type="Proteomes" id="UP000596742"/>
    </source>
</evidence>
<dbReference type="PANTHER" id="PTHR10656:SF42">
    <property type="entry name" value="CYCLIC GMP-AMP SYNTHASE-LIKE PROTEIN-RELATED"/>
    <property type="match status" value="1"/>
</dbReference>
<dbReference type="Gene3D" id="1.10.1410.40">
    <property type="match status" value="1"/>
</dbReference>
<sequence length="319" mass="36245">MSDLNNVLEKIYQDNSKVDNHSKGTRKLLTYIKEVVEEVGKIYPRFRSSNIENVTSPETNDALHSTELDHLVILKIRGQEKDIPESPGNAKFEVDSSAESDWADCINTEGYLEPKEVIAKYKECIHSAVKVTQQELSRDWINDIKVDIGDAAAMTITASYSPVRFTLKRQIYTPVKCDLNLIIGCCELPPIELSSWLYDRSSQSKRWPSSDTVEKIWNTFSFGLAAQNLNAEVSNIRKTETDLQLLWQYSVSRAETCILQHCTADLIHKKLLIILKVVLLVEIHEGSDRTPLLTSYHIKTIVFHEAHDYPDPIAGNKIN</sequence>
<name>A0A8B6DIH0_MYTGA</name>
<reference evidence="2" key="1">
    <citation type="submission" date="2018-11" db="EMBL/GenBank/DDBJ databases">
        <authorList>
            <person name="Alioto T."/>
            <person name="Alioto T."/>
        </authorList>
    </citation>
    <scope>NUCLEOTIDE SEQUENCE</scope>
</reference>
<dbReference type="OrthoDB" id="6055534at2759"/>
<dbReference type="PANTHER" id="PTHR10656">
    <property type="entry name" value="CELL FATE DETERMINING PROTEIN MAB21-RELATED"/>
    <property type="match status" value="1"/>
</dbReference>
<dbReference type="Proteomes" id="UP000596742">
    <property type="component" value="Unassembled WGS sequence"/>
</dbReference>
<evidence type="ECO:0000256" key="1">
    <source>
        <dbReference type="ARBA" id="ARBA00008307"/>
    </source>
</evidence>
<dbReference type="AlphaFoldDB" id="A0A8B6DIH0"/>
<comment type="caution">
    <text evidence="2">The sequence shown here is derived from an EMBL/GenBank/DDBJ whole genome shotgun (WGS) entry which is preliminary data.</text>
</comment>
<protein>
    <recommendedName>
        <fullName evidence="4">Mab-21-like nucleotidyltransferase domain-containing protein</fullName>
    </recommendedName>
</protein>
<evidence type="ECO:0008006" key="4">
    <source>
        <dbReference type="Google" id="ProtNLM"/>
    </source>
</evidence>
<evidence type="ECO:0000313" key="2">
    <source>
        <dbReference type="EMBL" id="VDI19565.1"/>
    </source>
</evidence>
<organism evidence="2 3">
    <name type="scientific">Mytilus galloprovincialis</name>
    <name type="common">Mediterranean mussel</name>
    <dbReference type="NCBI Taxonomy" id="29158"/>
    <lineage>
        <taxon>Eukaryota</taxon>
        <taxon>Metazoa</taxon>
        <taxon>Spiralia</taxon>
        <taxon>Lophotrochozoa</taxon>
        <taxon>Mollusca</taxon>
        <taxon>Bivalvia</taxon>
        <taxon>Autobranchia</taxon>
        <taxon>Pteriomorphia</taxon>
        <taxon>Mytilida</taxon>
        <taxon>Mytiloidea</taxon>
        <taxon>Mytilidae</taxon>
        <taxon>Mytilinae</taxon>
        <taxon>Mytilus</taxon>
    </lineage>
</organism>
<accession>A0A8B6DIH0</accession>